<evidence type="ECO:0000256" key="6">
    <source>
        <dbReference type="SAM" id="MobiDB-lite"/>
    </source>
</evidence>
<organism evidence="8 9">
    <name type="scientific">Kockovaella imperatae</name>
    <dbReference type="NCBI Taxonomy" id="4999"/>
    <lineage>
        <taxon>Eukaryota</taxon>
        <taxon>Fungi</taxon>
        <taxon>Dikarya</taxon>
        <taxon>Basidiomycota</taxon>
        <taxon>Agaricomycotina</taxon>
        <taxon>Tremellomycetes</taxon>
        <taxon>Tremellales</taxon>
        <taxon>Cuniculitremaceae</taxon>
        <taxon>Kockovaella</taxon>
    </lineage>
</organism>
<keyword evidence="5" id="KW-0472">Membrane</keyword>
<keyword evidence="9" id="KW-1185">Reference proteome</keyword>
<keyword evidence="3" id="KW-0677">Repeat</keyword>
<keyword evidence="5" id="KW-1133">Transmembrane helix</keyword>
<dbReference type="AlphaFoldDB" id="A0A1Y1UU28"/>
<accession>A0A1Y1UU28</accession>
<feature type="compositionally biased region" description="Low complexity" evidence="6">
    <location>
        <begin position="281"/>
        <end position="303"/>
    </location>
</feature>
<dbReference type="GeneID" id="33559497"/>
<dbReference type="Proteomes" id="UP000193218">
    <property type="component" value="Unassembled WGS sequence"/>
</dbReference>
<comment type="caution">
    <text evidence="8">The sequence shown here is derived from an EMBL/GenBank/DDBJ whole genome shotgun (WGS) entry which is preliminary data.</text>
</comment>
<feature type="domain" description="C2" evidence="7">
    <location>
        <begin position="718"/>
        <end position="869"/>
    </location>
</feature>
<dbReference type="GO" id="GO:0061817">
    <property type="term" value="P:endoplasmic reticulum-plasma membrane tethering"/>
    <property type="evidence" value="ECO:0007669"/>
    <property type="project" value="InterPro"/>
</dbReference>
<dbReference type="Gene3D" id="2.60.40.150">
    <property type="entry name" value="C2 domain"/>
    <property type="match status" value="2"/>
</dbReference>
<reference evidence="8 9" key="1">
    <citation type="submission" date="2017-03" db="EMBL/GenBank/DDBJ databases">
        <title>Widespread Adenine N6-methylation of Active Genes in Fungi.</title>
        <authorList>
            <consortium name="DOE Joint Genome Institute"/>
            <person name="Mondo S.J."/>
            <person name="Dannebaum R.O."/>
            <person name="Kuo R.C."/>
            <person name="Louie K.B."/>
            <person name="Bewick A.J."/>
            <person name="Labutti K."/>
            <person name="Haridas S."/>
            <person name="Kuo A."/>
            <person name="Salamov A."/>
            <person name="Ahrendt S.R."/>
            <person name="Lau R."/>
            <person name="Bowen B.P."/>
            <person name="Lipzen A."/>
            <person name="Sullivan W."/>
            <person name="Andreopoulos W.B."/>
            <person name="Clum A."/>
            <person name="Lindquist E."/>
            <person name="Daum C."/>
            <person name="Northen T.R."/>
            <person name="Ramamoorthy G."/>
            <person name="Schmitz R.J."/>
            <person name="Gryganskyi A."/>
            <person name="Culley D."/>
            <person name="Magnuson J."/>
            <person name="James T.Y."/>
            <person name="O'Malley M.A."/>
            <person name="Stajich J.E."/>
            <person name="Spatafora J.W."/>
            <person name="Visel A."/>
            <person name="Grigoriev I.V."/>
        </authorList>
    </citation>
    <scope>NUCLEOTIDE SEQUENCE [LARGE SCALE GENOMIC DNA]</scope>
    <source>
        <strain evidence="8 9">NRRL Y-17943</strain>
    </source>
</reference>
<evidence type="ECO:0000256" key="3">
    <source>
        <dbReference type="ARBA" id="ARBA00022737"/>
    </source>
</evidence>
<proteinExistence type="predicted"/>
<keyword evidence="4" id="KW-0256">Endoplasmic reticulum</keyword>
<feature type="region of interest" description="Disordered" evidence="6">
    <location>
        <begin position="1138"/>
        <end position="1215"/>
    </location>
</feature>
<dbReference type="GO" id="GO:0005789">
    <property type="term" value="C:endoplasmic reticulum membrane"/>
    <property type="evidence" value="ECO:0007669"/>
    <property type="project" value="UniProtKB-SubCell"/>
</dbReference>
<feature type="compositionally biased region" description="Basic residues" evidence="6">
    <location>
        <begin position="318"/>
        <end position="334"/>
    </location>
</feature>
<evidence type="ECO:0000313" key="8">
    <source>
        <dbReference type="EMBL" id="ORX40705.1"/>
    </source>
</evidence>
<feature type="compositionally biased region" description="Basic and acidic residues" evidence="6">
    <location>
        <begin position="1186"/>
        <end position="1197"/>
    </location>
</feature>
<feature type="domain" description="C2" evidence="7">
    <location>
        <begin position="504"/>
        <end position="621"/>
    </location>
</feature>
<dbReference type="InterPro" id="IPR035892">
    <property type="entry name" value="C2_domain_sf"/>
</dbReference>
<dbReference type="OrthoDB" id="419768at2759"/>
<evidence type="ECO:0000256" key="1">
    <source>
        <dbReference type="ARBA" id="ARBA00004586"/>
    </source>
</evidence>
<dbReference type="InParanoid" id="A0A1Y1UU28"/>
<feature type="compositionally biased region" description="Polar residues" evidence="6">
    <location>
        <begin position="70"/>
        <end position="79"/>
    </location>
</feature>
<dbReference type="PROSITE" id="PS50004">
    <property type="entry name" value="C2"/>
    <property type="match status" value="2"/>
</dbReference>
<dbReference type="PANTHER" id="PTHR47348">
    <property type="entry name" value="MEIOTICALLY UP-REGULATED GENE 190 PROTEIN"/>
    <property type="match status" value="1"/>
</dbReference>
<gene>
    <name evidence="8" type="ORF">BD324DRAFT_647623</name>
</gene>
<dbReference type="InterPro" id="IPR037765">
    <property type="entry name" value="C2B_Tricalbin"/>
</dbReference>
<feature type="region of interest" description="Disordered" evidence="6">
    <location>
        <begin position="1"/>
        <end position="116"/>
    </location>
</feature>
<protein>
    <recommendedName>
        <fullName evidence="7">C2 domain-containing protein</fullName>
    </recommendedName>
</protein>
<evidence type="ECO:0000256" key="4">
    <source>
        <dbReference type="ARBA" id="ARBA00022824"/>
    </source>
</evidence>
<feature type="region of interest" description="Disordered" evidence="6">
    <location>
        <begin position="1250"/>
        <end position="1270"/>
    </location>
</feature>
<name>A0A1Y1UU28_9TREE</name>
<feature type="compositionally biased region" description="Basic and acidic residues" evidence="6">
    <location>
        <begin position="1138"/>
        <end position="1165"/>
    </location>
</feature>
<feature type="compositionally biased region" description="Pro residues" evidence="6">
    <location>
        <begin position="45"/>
        <end position="61"/>
    </location>
</feature>
<sequence>MAAANSQPPPLPPRKVSGLPTLGPVSSVTSSISNDIDNASDASPRAPPPPLPARKPPPLPISVPSDDRTSTTPAQSSRLDTPALTITPASPDESKPPTCSSEAHAAASKTHASNDKKSPFDGVFQSFLKELHEKLPYPDLFVVCMLLLDLWGTRLAKSWVLVLAIAYSLLRWHHGIRMKAKAVKPDAESDSSPTHLKPPSSMDWLNHTLYALFPLISTDVLAPFIDLLEDALIGQCPAIVTSVRLTSASLGAQPVLLTSLKALSDKEWFQAIAPPGGGGRSSPTGLNTAAAGGRRRSTSSSSTHTLGNPEAQLEGERRRKRDRVLRHLSRRRRREGTGHTIYTGDPSSAGRAEERKDALRPADAEGQNDLPNEEDIDAERYVNYQVQFKYDRPENLGRKGWGLHVLAYIGWGLKGVGKSEIPVYIDVLSIRGTVNVRLLLSATPPFVRTAIISFPHQPTVDLSAAPLRKYGFDAMGLPGMKSYVQASIAEVVGAFIRPNTYSLDVERLLMGRESALRTSAIGVLQIVIHSAEGLRRTDTMGSCDPYVVASWNKFNKPLFSTRTIVATRTPSWEETAYLQSGEKLRLRVSDADRFSSDDSLGQVETDLADIIDRYTAKDANSLPERLNSQLVADHPGMKASGSIDWSVRFCPIWQIPQEELQQRLEKMKASRKGEPGPNSGSSGWLMDLVNKLKLGQDWEDDRAARRHETVAWFTGEKEREEMEAAMRPPDDMRSGVFQFHIHQCDDLEVETVQGTFSSPRKSHELSAAGGRPALADVIDKTPAENTEPPSAYCEVYLNDSLVFRTRTKQVTPSPYFNAVSERFIRDWRLAKVVFVCRDERNLEHDAILGIVSLRLGDVFAERSQITRWFPLIGGLGWGRIRLSLLFKPIEMTLPSMVSGYEVATLAIKGLTATQFKGAPSSMSVVVETETDSYEFCDPEEVEEDAEAVESPGVTPSKLEQTASIRSLPGTKASFDFSSAVDVEWEINKPVRLAVQYRHSCHVVLRFFSKSGVRRKRKTHGIACIRLDDVPEGVNHEKIAPIFETDDLRLAVKASHEFARDQPDDSSTTSVPDTPGLPVSQILGFANLHIKIHPGVSKAHRKLCRKDLRFKKVYEVWEIAKEREVGWDRVTFKDRQRLKKEDARAEMDRPMDSSDGGSEGRTRVSQDEGSWSGGDDLDDEDEDEHETPDNLRRDKKDDSGDEGEDDTGFFAEARAHSRALHKRNKGIFQLKIARTGKYVIDKLQAKAYSKKDIRRERGADLNVEHEGQSSL</sequence>
<dbReference type="SUPFAM" id="SSF49562">
    <property type="entry name" value="C2 domain (Calcium/lipid-binding domain, CaLB)"/>
    <property type="match status" value="2"/>
</dbReference>
<dbReference type="CDD" id="cd04052">
    <property type="entry name" value="C2B_Tricalbin-like"/>
    <property type="match status" value="1"/>
</dbReference>
<feature type="compositionally biased region" description="Acidic residues" evidence="6">
    <location>
        <begin position="1174"/>
        <end position="1185"/>
    </location>
</feature>
<comment type="subcellular location">
    <subcellularLocation>
        <location evidence="1">Endoplasmic reticulum membrane</location>
    </subcellularLocation>
</comment>
<evidence type="ECO:0000256" key="2">
    <source>
        <dbReference type="ARBA" id="ARBA00022692"/>
    </source>
</evidence>
<feature type="region of interest" description="Disordered" evidence="6">
    <location>
        <begin position="273"/>
        <end position="376"/>
    </location>
</feature>
<dbReference type="EMBL" id="NBSH01000001">
    <property type="protein sequence ID" value="ORX40705.1"/>
    <property type="molecule type" value="Genomic_DNA"/>
</dbReference>
<keyword evidence="2" id="KW-0812">Transmembrane</keyword>
<dbReference type="CDD" id="cd21676">
    <property type="entry name" value="SMP_Mug190"/>
    <property type="match status" value="1"/>
</dbReference>
<dbReference type="STRING" id="4999.A0A1Y1UU28"/>
<feature type="compositionally biased region" description="Low complexity" evidence="6">
    <location>
        <begin position="30"/>
        <end position="44"/>
    </location>
</feature>
<dbReference type="Pfam" id="PF00168">
    <property type="entry name" value="C2"/>
    <property type="match status" value="2"/>
</dbReference>
<dbReference type="RefSeq" id="XP_021874384.1">
    <property type="nucleotide sequence ID" value="XM_022017688.1"/>
</dbReference>
<feature type="compositionally biased region" description="Basic and acidic residues" evidence="6">
    <location>
        <begin position="351"/>
        <end position="363"/>
    </location>
</feature>
<dbReference type="InterPro" id="IPR000008">
    <property type="entry name" value="C2_dom"/>
</dbReference>
<dbReference type="Pfam" id="PF25669">
    <property type="entry name" value="SMP_MUG190-like"/>
    <property type="match status" value="2"/>
</dbReference>
<evidence type="ECO:0000256" key="5">
    <source>
        <dbReference type="ARBA" id="ARBA00022989"/>
    </source>
</evidence>
<evidence type="ECO:0000313" key="9">
    <source>
        <dbReference type="Proteomes" id="UP000193218"/>
    </source>
</evidence>
<dbReference type="SMART" id="SM00239">
    <property type="entry name" value="C2"/>
    <property type="match status" value="2"/>
</dbReference>
<dbReference type="PANTHER" id="PTHR47348:SF3">
    <property type="entry name" value="MEIOTICALLY UP-REGULATED GENE 190 PROTEIN"/>
    <property type="match status" value="1"/>
</dbReference>
<evidence type="ECO:0000259" key="7">
    <source>
        <dbReference type="PROSITE" id="PS50004"/>
    </source>
</evidence>